<accession>A0ABS3YJP9</accession>
<evidence type="ECO:0000256" key="1">
    <source>
        <dbReference type="ARBA" id="ARBA00023015"/>
    </source>
</evidence>
<evidence type="ECO:0000313" key="7">
    <source>
        <dbReference type="Proteomes" id="UP000679126"/>
    </source>
</evidence>
<evidence type="ECO:0000259" key="5">
    <source>
        <dbReference type="PROSITE" id="PS51063"/>
    </source>
</evidence>
<sequence>MSINGLFPIDKWNFSTQSILNNLPQEERAFLYANMTELPLKKGEVLFRQGTVPQGLYVVMQGKVKKYHMNGKGKEQIIYVANPGELLGYHAILSSERYPDSAAALEESIAGLIPKEDFLQVLDGSAKLSRMLLRSLSHEFTVLVNSISVFAQKSVRERLAIALIVLREKFKSGGEGLVEINVSRSDLANMVGSGTENVVRFLKEFKTAGILDTAGRKIIIRDVRQLIALSGYGSL</sequence>
<evidence type="ECO:0000256" key="3">
    <source>
        <dbReference type="ARBA" id="ARBA00023163"/>
    </source>
</evidence>
<dbReference type="Pfam" id="PF13545">
    <property type="entry name" value="HTH_Crp_2"/>
    <property type="match status" value="1"/>
</dbReference>
<dbReference type="InterPro" id="IPR018490">
    <property type="entry name" value="cNMP-bd_dom_sf"/>
</dbReference>
<reference evidence="7" key="1">
    <citation type="submission" date="2021-03" db="EMBL/GenBank/DDBJ databases">
        <title>Assistant Professor.</title>
        <authorList>
            <person name="Huq M.A."/>
        </authorList>
    </citation>
    <scope>NUCLEOTIDE SEQUENCE [LARGE SCALE GENOMIC DNA]</scope>
    <source>
        <strain evidence="7">MAH-28</strain>
    </source>
</reference>
<organism evidence="6 7">
    <name type="scientific">Chitinophaga chungangae</name>
    <dbReference type="NCBI Taxonomy" id="2821488"/>
    <lineage>
        <taxon>Bacteria</taxon>
        <taxon>Pseudomonadati</taxon>
        <taxon>Bacteroidota</taxon>
        <taxon>Chitinophagia</taxon>
        <taxon>Chitinophagales</taxon>
        <taxon>Chitinophagaceae</taxon>
        <taxon>Chitinophaga</taxon>
    </lineage>
</organism>
<gene>
    <name evidence="6" type="ORF">J7I43_21915</name>
</gene>
<evidence type="ECO:0000313" key="6">
    <source>
        <dbReference type="EMBL" id="MBO9154901.1"/>
    </source>
</evidence>
<dbReference type="EMBL" id="JAGHKP010000004">
    <property type="protein sequence ID" value="MBO9154901.1"/>
    <property type="molecule type" value="Genomic_DNA"/>
</dbReference>
<proteinExistence type="predicted"/>
<dbReference type="SUPFAM" id="SSF46785">
    <property type="entry name" value="Winged helix' DNA-binding domain"/>
    <property type="match status" value="1"/>
</dbReference>
<evidence type="ECO:0000256" key="2">
    <source>
        <dbReference type="ARBA" id="ARBA00023125"/>
    </source>
</evidence>
<evidence type="ECO:0000259" key="4">
    <source>
        <dbReference type="PROSITE" id="PS50042"/>
    </source>
</evidence>
<dbReference type="InterPro" id="IPR036388">
    <property type="entry name" value="WH-like_DNA-bd_sf"/>
</dbReference>
<name>A0ABS3YJP9_9BACT</name>
<dbReference type="PANTHER" id="PTHR24567">
    <property type="entry name" value="CRP FAMILY TRANSCRIPTIONAL REGULATORY PROTEIN"/>
    <property type="match status" value="1"/>
</dbReference>
<keyword evidence="3" id="KW-0804">Transcription</keyword>
<dbReference type="Pfam" id="PF00027">
    <property type="entry name" value="cNMP_binding"/>
    <property type="match status" value="1"/>
</dbReference>
<dbReference type="Proteomes" id="UP000679126">
    <property type="component" value="Unassembled WGS sequence"/>
</dbReference>
<keyword evidence="7" id="KW-1185">Reference proteome</keyword>
<dbReference type="InterPro" id="IPR012318">
    <property type="entry name" value="HTH_CRP"/>
</dbReference>
<dbReference type="RefSeq" id="WP_209148012.1">
    <property type="nucleotide sequence ID" value="NZ_JAGHKP010000004.1"/>
</dbReference>
<dbReference type="PROSITE" id="PS51063">
    <property type="entry name" value="HTH_CRP_2"/>
    <property type="match status" value="1"/>
</dbReference>
<dbReference type="PANTHER" id="PTHR24567:SF74">
    <property type="entry name" value="HTH-TYPE TRANSCRIPTIONAL REGULATOR ARCR"/>
    <property type="match status" value="1"/>
</dbReference>
<dbReference type="InterPro" id="IPR050397">
    <property type="entry name" value="Env_Response_Regulators"/>
</dbReference>
<dbReference type="Gene3D" id="1.10.10.10">
    <property type="entry name" value="Winged helix-like DNA-binding domain superfamily/Winged helix DNA-binding domain"/>
    <property type="match status" value="1"/>
</dbReference>
<dbReference type="SUPFAM" id="SSF51206">
    <property type="entry name" value="cAMP-binding domain-like"/>
    <property type="match status" value="1"/>
</dbReference>
<feature type="domain" description="HTH crp-type" evidence="5">
    <location>
        <begin position="153"/>
        <end position="224"/>
    </location>
</feature>
<dbReference type="InterPro" id="IPR000595">
    <property type="entry name" value="cNMP-bd_dom"/>
</dbReference>
<dbReference type="CDD" id="cd00038">
    <property type="entry name" value="CAP_ED"/>
    <property type="match status" value="1"/>
</dbReference>
<feature type="domain" description="Cyclic nucleotide-binding" evidence="4">
    <location>
        <begin position="19"/>
        <end position="139"/>
    </location>
</feature>
<protein>
    <submittedName>
        <fullName evidence="6">Crp/Fnr family transcriptional regulator</fullName>
    </submittedName>
</protein>
<dbReference type="InterPro" id="IPR036390">
    <property type="entry name" value="WH_DNA-bd_sf"/>
</dbReference>
<keyword evidence="2" id="KW-0238">DNA-binding</keyword>
<dbReference type="InterPro" id="IPR014710">
    <property type="entry name" value="RmlC-like_jellyroll"/>
</dbReference>
<keyword evidence="1" id="KW-0805">Transcription regulation</keyword>
<comment type="caution">
    <text evidence="6">The sequence shown here is derived from an EMBL/GenBank/DDBJ whole genome shotgun (WGS) entry which is preliminary data.</text>
</comment>
<dbReference type="SMART" id="SM00100">
    <property type="entry name" value="cNMP"/>
    <property type="match status" value="1"/>
</dbReference>
<dbReference type="Gene3D" id="2.60.120.10">
    <property type="entry name" value="Jelly Rolls"/>
    <property type="match status" value="1"/>
</dbReference>
<dbReference type="PROSITE" id="PS50042">
    <property type="entry name" value="CNMP_BINDING_3"/>
    <property type="match status" value="1"/>
</dbReference>